<evidence type="ECO:0000256" key="5">
    <source>
        <dbReference type="ARBA" id="ARBA00022982"/>
    </source>
</evidence>
<keyword evidence="3" id="KW-0679">Respiratory chain</keyword>
<dbReference type="Proteomes" id="UP001325140">
    <property type="component" value="Chromosome"/>
</dbReference>
<evidence type="ECO:0000256" key="1">
    <source>
        <dbReference type="ARBA" id="ARBA00004370"/>
    </source>
</evidence>
<evidence type="ECO:0000256" key="3">
    <source>
        <dbReference type="ARBA" id="ARBA00022660"/>
    </source>
</evidence>
<gene>
    <name evidence="7" type="ORF">Fokcrypt_00309</name>
</gene>
<dbReference type="EMBL" id="CP110343">
    <property type="protein sequence ID" value="WPX97791.1"/>
    <property type="molecule type" value="Genomic_DNA"/>
</dbReference>
<keyword evidence="8" id="KW-1185">Reference proteome</keyword>
<protein>
    <submittedName>
        <fullName evidence="7">Uncharacterized protein</fullName>
    </submittedName>
</protein>
<proteinExistence type="predicted"/>
<dbReference type="Pfam" id="PF04800">
    <property type="entry name" value="NDUS4"/>
    <property type="match status" value="1"/>
</dbReference>
<evidence type="ECO:0000256" key="4">
    <source>
        <dbReference type="ARBA" id="ARBA00022946"/>
    </source>
</evidence>
<dbReference type="Gene3D" id="3.30.160.190">
    <property type="entry name" value="atu1810 like domain"/>
    <property type="match status" value="1"/>
</dbReference>
<reference evidence="7" key="1">
    <citation type="submission" date="2022-10" db="EMBL/GenBank/DDBJ databases">
        <title>Host association and intracellularity evolved multiple times independently in the Rickettsiales.</title>
        <authorList>
            <person name="Castelli M."/>
            <person name="Nardi T."/>
            <person name="Gammuto L."/>
            <person name="Bellinzona G."/>
            <person name="Sabaneyeva E."/>
            <person name="Potekhin A."/>
            <person name="Serra V."/>
            <person name="Petroni G."/>
            <person name="Sassera D."/>
        </authorList>
    </citation>
    <scope>NUCLEOTIDE SEQUENCE [LARGE SCALE GENOMIC DNA]</scope>
    <source>
        <strain evidence="7">US_Bl 11III1</strain>
    </source>
</reference>
<evidence type="ECO:0000313" key="7">
    <source>
        <dbReference type="EMBL" id="WPX97791.1"/>
    </source>
</evidence>
<sequence>MVQMMSNSSVIISQEVKLTPQRGKVLGWIMYFNVKPDNYLGINIATGWTMCINPYCQVQIRFSSKERAIQFAIKNNYKYSILELNISCKSKRIYYQYINNYK</sequence>
<evidence type="ECO:0000313" key="8">
    <source>
        <dbReference type="Proteomes" id="UP001325140"/>
    </source>
</evidence>
<keyword evidence="4" id="KW-0809">Transit peptide</keyword>
<dbReference type="InterPro" id="IPR006885">
    <property type="entry name" value="NADH_UbQ_FeS_4_mit-like"/>
</dbReference>
<keyword evidence="2" id="KW-0813">Transport</keyword>
<evidence type="ECO:0000256" key="2">
    <source>
        <dbReference type="ARBA" id="ARBA00022448"/>
    </source>
</evidence>
<keyword evidence="5" id="KW-0249">Electron transport</keyword>
<dbReference type="InterPro" id="IPR038532">
    <property type="entry name" value="NDUFS4-like_sf"/>
</dbReference>
<comment type="subcellular location">
    <subcellularLocation>
        <location evidence="1">Membrane</location>
    </subcellularLocation>
</comment>
<evidence type="ECO:0000256" key="6">
    <source>
        <dbReference type="ARBA" id="ARBA00023136"/>
    </source>
</evidence>
<organism evidence="7 8">
    <name type="scientific">Candidatus Fokinia crypta</name>
    <dbReference type="NCBI Taxonomy" id="1920990"/>
    <lineage>
        <taxon>Bacteria</taxon>
        <taxon>Pseudomonadati</taxon>
        <taxon>Pseudomonadota</taxon>
        <taxon>Alphaproteobacteria</taxon>
        <taxon>Rickettsiales</taxon>
        <taxon>Candidatus Midichloriaceae</taxon>
        <taxon>Candidatus Fokinia</taxon>
    </lineage>
</organism>
<keyword evidence="6" id="KW-0472">Membrane</keyword>
<name>A0ABZ0UNU9_9RICK</name>
<accession>A0ABZ0UNU9</accession>